<reference evidence="1 2" key="1">
    <citation type="submission" date="2019-09" db="EMBL/GenBank/DDBJ databases">
        <authorList>
            <person name="Dittami M. S."/>
        </authorList>
    </citation>
    <scope>NUCLEOTIDE SEQUENCE [LARGE SCALE GENOMIC DNA]</scope>
    <source>
        <strain evidence="1">SPHINGO391</strain>
    </source>
</reference>
<dbReference type="AlphaFoldDB" id="A0A5E8AQL7"/>
<sequence>MRARTLRWTGVTHSNRFVLHRFKENGGRTWARTKDPLIKSQLLYQLSYASIPGRFLVAPWCGAPLLEARC</sequence>
<accession>A0A5E8AQL7</accession>
<proteinExistence type="predicted"/>
<evidence type="ECO:0000313" key="1">
    <source>
        <dbReference type="EMBL" id="VVT32012.1"/>
    </source>
</evidence>
<name>A0A5E8AQL7_9SPHN</name>
<dbReference type="EMBL" id="CABVLI010000049">
    <property type="protein sequence ID" value="VVT32012.1"/>
    <property type="molecule type" value="Genomic_DNA"/>
</dbReference>
<dbReference type="Proteomes" id="UP000326857">
    <property type="component" value="Unassembled WGS sequence"/>
</dbReference>
<dbReference type="AntiFam" id="ANF00012">
    <property type="entry name" value="tRNA translation"/>
</dbReference>
<evidence type="ECO:0000313" key="2">
    <source>
        <dbReference type="Proteomes" id="UP000326857"/>
    </source>
</evidence>
<protein>
    <submittedName>
        <fullName evidence="1">Uncharacterized protein</fullName>
    </submittedName>
</protein>
<gene>
    <name evidence="1" type="ORF">SPHINGO391_530053</name>
</gene>
<organism evidence="1 2">
    <name type="scientific">Sphingomonas aurantiaca</name>
    <dbReference type="NCBI Taxonomy" id="185949"/>
    <lineage>
        <taxon>Bacteria</taxon>
        <taxon>Pseudomonadati</taxon>
        <taxon>Pseudomonadota</taxon>
        <taxon>Alphaproteobacteria</taxon>
        <taxon>Sphingomonadales</taxon>
        <taxon>Sphingomonadaceae</taxon>
        <taxon>Sphingomonas</taxon>
    </lineage>
</organism>